<reference evidence="18" key="1">
    <citation type="submission" date="2016-10" db="EMBL/GenBank/DDBJ databases">
        <authorList>
            <person name="Varghese N."/>
            <person name="Submissions S."/>
        </authorList>
    </citation>
    <scope>NUCLEOTIDE SEQUENCE [LARGE SCALE GENOMIC DNA]</scope>
    <source>
        <strain evidence="18">ATCC 35263</strain>
    </source>
</reference>
<dbReference type="HAMAP" id="MF_01018">
    <property type="entry name" value="HisG_Short"/>
    <property type="match status" value="1"/>
</dbReference>
<accession>A0A1H6FX07</accession>
<dbReference type="InterPro" id="IPR024893">
    <property type="entry name" value="ATP_PRibTrfase_HisG_short"/>
</dbReference>
<keyword evidence="10 15" id="KW-0808">Transferase</keyword>
<evidence type="ECO:0000313" key="18">
    <source>
        <dbReference type="Proteomes" id="UP000222056"/>
    </source>
</evidence>
<dbReference type="Proteomes" id="UP000222056">
    <property type="component" value="Unassembled WGS sequence"/>
</dbReference>
<evidence type="ECO:0000256" key="3">
    <source>
        <dbReference type="ARBA" id="ARBA00004667"/>
    </source>
</evidence>
<keyword evidence="12 15" id="KW-0067">ATP-binding</keyword>
<evidence type="ECO:0000256" key="5">
    <source>
        <dbReference type="ARBA" id="ARBA00011946"/>
    </source>
</evidence>
<dbReference type="STRING" id="29539.SAMN02745716_1744"/>
<dbReference type="InterPro" id="IPR001348">
    <property type="entry name" value="ATP_PRibTrfase_HisG"/>
</dbReference>
<comment type="pathway">
    <text evidence="3 15">Amino-acid biosynthesis; L-histidine biosynthesis; L-histidine from 5-phospho-alpha-D-ribose 1-diphosphate: step 1/9.</text>
</comment>
<evidence type="ECO:0000256" key="14">
    <source>
        <dbReference type="ARBA" id="ARBA00024861"/>
    </source>
</evidence>
<comment type="subcellular location">
    <subcellularLocation>
        <location evidence="2 15">Cytoplasm</location>
    </subcellularLocation>
</comment>
<comment type="similarity">
    <text evidence="4 15">Belongs to the ATP phosphoribosyltransferase family. Short subfamily.</text>
</comment>
<dbReference type="AlphaFoldDB" id="A0A1H6FX07"/>
<feature type="domain" description="ATP phosphoribosyltransferase catalytic" evidence="16">
    <location>
        <begin position="58"/>
        <end position="213"/>
    </location>
</feature>
<dbReference type="GO" id="GO:0000105">
    <property type="term" value="P:L-histidine biosynthetic process"/>
    <property type="evidence" value="ECO:0007669"/>
    <property type="project" value="UniProtKB-UniRule"/>
</dbReference>
<protein>
    <recommendedName>
        <fullName evidence="6 15">ATP phosphoribosyltransferase</fullName>
        <shortName evidence="15">ATP-PRT</shortName>
        <shortName evidence="15">ATP-PRTase</shortName>
        <ecNumber evidence="5 15">2.4.2.17</ecNumber>
    </recommendedName>
</protein>
<dbReference type="FunFam" id="3.40.190.10:FF:000008">
    <property type="entry name" value="ATP phosphoribosyltransferase"/>
    <property type="match status" value="1"/>
</dbReference>
<evidence type="ECO:0000313" key="17">
    <source>
        <dbReference type="EMBL" id="SEH14810.1"/>
    </source>
</evidence>
<comment type="function">
    <text evidence="14 15">Catalyzes the condensation of ATP and 5-phosphoribose 1-diphosphate to form N'-(5'-phosphoribosyl)-ATP (PR-ATP). Has a crucial role in the pathway because the rate of histidine biosynthesis seems to be controlled primarily by regulation of HisG enzymatic activity.</text>
</comment>
<dbReference type="EC" id="2.4.2.17" evidence="5 15"/>
<gene>
    <name evidence="15" type="primary">hisG</name>
    <name evidence="17" type="ORF">SAMN02745716_1744</name>
</gene>
<comment type="domain">
    <text evidence="15">Lacks the C-terminal regulatory region which is replaced by HisZ.</text>
</comment>
<evidence type="ECO:0000256" key="4">
    <source>
        <dbReference type="ARBA" id="ARBA00009489"/>
    </source>
</evidence>
<evidence type="ECO:0000256" key="12">
    <source>
        <dbReference type="ARBA" id="ARBA00022840"/>
    </source>
</evidence>
<dbReference type="UniPathway" id="UPA00031">
    <property type="reaction ID" value="UER00006"/>
</dbReference>
<evidence type="ECO:0000256" key="8">
    <source>
        <dbReference type="ARBA" id="ARBA00022605"/>
    </source>
</evidence>
<organism evidence="17 18">
    <name type="scientific">Thermoleophilum album</name>
    <dbReference type="NCBI Taxonomy" id="29539"/>
    <lineage>
        <taxon>Bacteria</taxon>
        <taxon>Bacillati</taxon>
        <taxon>Actinomycetota</taxon>
        <taxon>Thermoleophilia</taxon>
        <taxon>Thermoleophilales</taxon>
        <taxon>Thermoleophilaceae</taxon>
        <taxon>Thermoleophilum</taxon>
    </lineage>
</organism>
<evidence type="ECO:0000256" key="1">
    <source>
        <dbReference type="ARBA" id="ARBA00000915"/>
    </source>
</evidence>
<comment type="catalytic activity">
    <reaction evidence="1 15">
        <text>1-(5-phospho-beta-D-ribosyl)-ATP + diphosphate = 5-phospho-alpha-D-ribose 1-diphosphate + ATP</text>
        <dbReference type="Rhea" id="RHEA:18473"/>
        <dbReference type="ChEBI" id="CHEBI:30616"/>
        <dbReference type="ChEBI" id="CHEBI:33019"/>
        <dbReference type="ChEBI" id="CHEBI:58017"/>
        <dbReference type="ChEBI" id="CHEBI:73183"/>
        <dbReference type="EC" id="2.4.2.17"/>
    </reaction>
</comment>
<dbReference type="Pfam" id="PF01634">
    <property type="entry name" value="HisG"/>
    <property type="match status" value="1"/>
</dbReference>
<dbReference type="GO" id="GO:0003879">
    <property type="term" value="F:ATP phosphoribosyltransferase activity"/>
    <property type="evidence" value="ECO:0007669"/>
    <property type="project" value="UniProtKB-UniRule"/>
</dbReference>
<keyword evidence="7 15" id="KW-0963">Cytoplasm</keyword>
<keyword evidence="8 15" id="KW-0028">Amino-acid biosynthesis</keyword>
<dbReference type="SUPFAM" id="SSF53850">
    <property type="entry name" value="Periplasmic binding protein-like II"/>
    <property type="match status" value="1"/>
</dbReference>
<evidence type="ECO:0000256" key="10">
    <source>
        <dbReference type="ARBA" id="ARBA00022679"/>
    </source>
</evidence>
<comment type="subunit">
    <text evidence="15">Heteromultimer composed of HisG and HisZ subunits.</text>
</comment>
<keyword evidence="13 15" id="KW-0368">Histidine biosynthesis</keyword>
<dbReference type="PANTHER" id="PTHR21403">
    <property type="entry name" value="ATP PHOSPHORIBOSYLTRANSFERASE ATP-PRTASE"/>
    <property type="match status" value="1"/>
</dbReference>
<keyword evidence="18" id="KW-1185">Reference proteome</keyword>
<proteinExistence type="inferred from homology"/>
<dbReference type="OrthoDB" id="9801867at2"/>
<evidence type="ECO:0000256" key="9">
    <source>
        <dbReference type="ARBA" id="ARBA00022676"/>
    </source>
</evidence>
<dbReference type="NCBIfam" id="TIGR00070">
    <property type="entry name" value="hisG"/>
    <property type="match status" value="1"/>
</dbReference>
<dbReference type="InterPro" id="IPR013820">
    <property type="entry name" value="ATP_PRibTrfase_cat"/>
</dbReference>
<dbReference type="Gene3D" id="3.40.190.10">
    <property type="entry name" value="Periplasmic binding protein-like II"/>
    <property type="match status" value="2"/>
</dbReference>
<evidence type="ECO:0000256" key="13">
    <source>
        <dbReference type="ARBA" id="ARBA00023102"/>
    </source>
</evidence>
<dbReference type="GO" id="GO:0005524">
    <property type="term" value="F:ATP binding"/>
    <property type="evidence" value="ECO:0007669"/>
    <property type="project" value="UniProtKB-KW"/>
</dbReference>
<dbReference type="EMBL" id="FNWJ01000002">
    <property type="protein sequence ID" value="SEH14810.1"/>
    <property type="molecule type" value="Genomic_DNA"/>
</dbReference>
<dbReference type="PANTHER" id="PTHR21403:SF8">
    <property type="entry name" value="ATP PHOSPHORIBOSYLTRANSFERASE"/>
    <property type="match status" value="1"/>
</dbReference>
<dbReference type="CDD" id="cd13595">
    <property type="entry name" value="PBP2_HisGs"/>
    <property type="match status" value="1"/>
</dbReference>
<keyword evidence="11 15" id="KW-0547">Nucleotide-binding</keyword>
<dbReference type="GO" id="GO:0005737">
    <property type="term" value="C:cytoplasm"/>
    <property type="evidence" value="ECO:0007669"/>
    <property type="project" value="UniProtKB-SubCell"/>
</dbReference>
<evidence type="ECO:0000259" key="16">
    <source>
        <dbReference type="Pfam" id="PF01634"/>
    </source>
</evidence>
<evidence type="ECO:0000256" key="15">
    <source>
        <dbReference type="HAMAP-Rule" id="MF_01018"/>
    </source>
</evidence>
<keyword evidence="9 15" id="KW-0328">Glycosyltransferase</keyword>
<name>A0A1H6FX07_THEAL</name>
<evidence type="ECO:0000256" key="7">
    <source>
        <dbReference type="ARBA" id="ARBA00022490"/>
    </source>
</evidence>
<sequence length="228" mass="24713">MNAPASAPPTHALVLAVPRGALFAETLDLLDRLGYDTRPIRENERRLLFPELGIVTMRPSDVPTYVEHGAADFGITGKDVLIEQSERDVYELLDLGYGRCRMVVAAPAGSDAMGEALRRLGRVRVATKYPRTTRAYFARTGRHVEVVEVKGSVEIAPLCGLVDGIVDLTATGRTLAENGLEIVEEITVSTARLIANPVAHKLKAAAVDEFVARARSVLAGSIARDDRR</sequence>
<evidence type="ECO:0000256" key="2">
    <source>
        <dbReference type="ARBA" id="ARBA00004496"/>
    </source>
</evidence>
<evidence type="ECO:0000256" key="6">
    <source>
        <dbReference type="ARBA" id="ARBA00020998"/>
    </source>
</evidence>
<evidence type="ECO:0000256" key="11">
    <source>
        <dbReference type="ARBA" id="ARBA00022741"/>
    </source>
</evidence>